<accession>A0ABX7Y8D8</accession>
<dbReference type="InterPro" id="IPR021385">
    <property type="entry name" value="DUF3017"/>
</dbReference>
<feature type="transmembrane region" description="Helical" evidence="1">
    <location>
        <begin position="69"/>
        <end position="91"/>
    </location>
</feature>
<evidence type="ECO:0000313" key="3">
    <source>
        <dbReference type="Proteomes" id="UP000678513"/>
    </source>
</evidence>
<reference evidence="2 3" key="1">
    <citation type="submission" date="2021-03" db="EMBL/GenBank/DDBJ databases">
        <title>Human Oral Microbial Genomes.</title>
        <authorList>
            <person name="Johnston C.D."/>
            <person name="Chen T."/>
            <person name="Dewhirst F.E."/>
        </authorList>
    </citation>
    <scope>NUCLEOTIDE SEQUENCE [LARGE SCALE GENOMIC DNA]</scope>
    <source>
        <strain evidence="2 3">DSMZ 100122</strain>
    </source>
</reference>
<keyword evidence="3" id="KW-1185">Reference proteome</keyword>
<keyword evidence="1" id="KW-1133">Transmembrane helix</keyword>
<gene>
    <name evidence="2" type="ORF">J5A65_05375</name>
</gene>
<dbReference type="RefSeq" id="WP_212326257.1">
    <property type="nucleotide sequence ID" value="NZ_AP024463.1"/>
</dbReference>
<keyword evidence="1" id="KW-0812">Transmembrane</keyword>
<protein>
    <submittedName>
        <fullName evidence="2">DUF3017 domain-containing protein</fullName>
    </submittedName>
</protein>
<organism evidence="2 3">
    <name type="scientific">Arachnia rubra</name>
    <dbReference type="NCBI Taxonomy" id="1547448"/>
    <lineage>
        <taxon>Bacteria</taxon>
        <taxon>Bacillati</taxon>
        <taxon>Actinomycetota</taxon>
        <taxon>Actinomycetes</taxon>
        <taxon>Propionibacteriales</taxon>
        <taxon>Propionibacteriaceae</taxon>
        <taxon>Arachnia</taxon>
    </lineage>
</organism>
<evidence type="ECO:0000313" key="2">
    <source>
        <dbReference type="EMBL" id="QUC09154.1"/>
    </source>
</evidence>
<dbReference type="Proteomes" id="UP000678513">
    <property type="component" value="Chromosome"/>
</dbReference>
<name>A0ABX7Y8D8_9ACTN</name>
<dbReference type="Pfam" id="PF11222">
    <property type="entry name" value="DUF3017"/>
    <property type="match status" value="1"/>
</dbReference>
<evidence type="ECO:0000256" key="1">
    <source>
        <dbReference type="SAM" id="Phobius"/>
    </source>
</evidence>
<feature type="transmembrane region" description="Helical" evidence="1">
    <location>
        <begin position="38"/>
        <end position="57"/>
    </location>
</feature>
<keyword evidence="1" id="KW-0472">Membrane</keyword>
<feature type="transmembrane region" description="Helical" evidence="1">
    <location>
        <begin position="12"/>
        <end position="32"/>
    </location>
</feature>
<sequence>MQTPPTVNRLPTNPWPLVAVIGVFTIGVLIAGFGSWRYGALVMAAATLLAGLARMLLPRQVSGLLVVRRRWVDVTLLVSLGTAMGVLALVVPPGI</sequence>
<dbReference type="EMBL" id="CP072384">
    <property type="protein sequence ID" value="QUC09154.1"/>
    <property type="molecule type" value="Genomic_DNA"/>
</dbReference>
<proteinExistence type="predicted"/>